<dbReference type="STRING" id="980251.GCA_001642875_00506"/>
<evidence type="ECO:0000313" key="1">
    <source>
        <dbReference type="EMBL" id="QEG23214.1"/>
    </source>
</evidence>
<evidence type="ECO:0000313" key="2">
    <source>
        <dbReference type="Proteomes" id="UP000322214"/>
    </source>
</evidence>
<organism evidence="1 2">
    <name type="scientific">Mariniblastus fucicola</name>
    <dbReference type="NCBI Taxonomy" id="980251"/>
    <lineage>
        <taxon>Bacteria</taxon>
        <taxon>Pseudomonadati</taxon>
        <taxon>Planctomycetota</taxon>
        <taxon>Planctomycetia</taxon>
        <taxon>Pirellulales</taxon>
        <taxon>Pirellulaceae</taxon>
        <taxon>Mariniblastus</taxon>
    </lineage>
</organism>
<dbReference type="Proteomes" id="UP000322214">
    <property type="component" value="Chromosome"/>
</dbReference>
<reference evidence="1 2" key="1">
    <citation type="submission" date="2019-08" db="EMBL/GenBank/DDBJ databases">
        <title>Deep-cultivation of Planctomycetes and their phenomic and genomic characterization uncovers novel biology.</title>
        <authorList>
            <person name="Wiegand S."/>
            <person name="Jogler M."/>
            <person name="Boedeker C."/>
            <person name="Pinto D."/>
            <person name="Vollmers J."/>
            <person name="Rivas-Marin E."/>
            <person name="Kohn T."/>
            <person name="Peeters S.H."/>
            <person name="Heuer A."/>
            <person name="Rast P."/>
            <person name="Oberbeckmann S."/>
            <person name="Bunk B."/>
            <person name="Jeske O."/>
            <person name="Meyerdierks A."/>
            <person name="Storesund J.E."/>
            <person name="Kallscheuer N."/>
            <person name="Luecker S."/>
            <person name="Lage O.M."/>
            <person name="Pohl T."/>
            <person name="Merkel B.J."/>
            <person name="Hornburger P."/>
            <person name="Mueller R.-W."/>
            <person name="Bruemmer F."/>
            <person name="Labrenz M."/>
            <person name="Spormann A.M."/>
            <person name="Op den Camp H."/>
            <person name="Overmann J."/>
            <person name="Amann R."/>
            <person name="Jetten M.S.M."/>
            <person name="Mascher T."/>
            <person name="Medema M.H."/>
            <person name="Devos D.P."/>
            <person name="Kaster A.-K."/>
            <person name="Ovreas L."/>
            <person name="Rohde M."/>
            <person name="Galperin M.Y."/>
            <person name="Jogler C."/>
        </authorList>
    </citation>
    <scope>NUCLEOTIDE SEQUENCE [LARGE SCALE GENOMIC DNA]</scope>
    <source>
        <strain evidence="1 2">FC18</strain>
    </source>
</reference>
<evidence type="ECO:0008006" key="3">
    <source>
        <dbReference type="Google" id="ProtNLM"/>
    </source>
</evidence>
<dbReference type="RefSeq" id="WP_075083302.1">
    <property type="nucleotide sequence ID" value="NZ_CP042912.1"/>
</dbReference>
<protein>
    <recommendedName>
        <fullName evidence="3">Thioredoxin-like fold domain-containing protein</fullName>
    </recommendedName>
</protein>
<dbReference type="AlphaFoldDB" id="A0A5B9PAC7"/>
<accession>A0A5B9PAC7</accession>
<dbReference type="EMBL" id="CP042912">
    <property type="protein sequence ID" value="QEG23214.1"/>
    <property type="molecule type" value="Genomic_DNA"/>
</dbReference>
<dbReference type="KEGG" id="mff:MFFC18_31100"/>
<proteinExistence type="predicted"/>
<gene>
    <name evidence="1" type="ORF">MFFC18_31100</name>
</gene>
<sequence>MNAGDRRDHIQQVFSLRKLPWRSFYFGQDYTIPDSVGVNSWPVYIVLDRDQNIRSISHQVDHRALEELLSSR</sequence>
<name>A0A5B9PAC7_9BACT</name>
<keyword evidence="2" id="KW-1185">Reference proteome</keyword>
<dbReference type="Gene3D" id="3.40.30.10">
    <property type="entry name" value="Glutaredoxin"/>
    <property type="match status" value="1"/>
</dbReference>